<dbReference type="PROSITE" id="PS50048">
    <property type="entry name" value="ZN2_CY6_FUNGAL_2"/>
    <property type="match status" value="1"/>
</dbReference>
<evidence type="ECO:0000256" key="1">
    <source>
        <dbReference type="SAM" id="MobiDB-lite"/>
    </source>
</evidence>
<dbReference type="CDD" id="cd00067">
    <property type="entry name" value="GAL4"/>
    <property type="match status" value="1"/>
</dbReference>
<keyword evidence="4" id="KW-1185">Reference proteome</keyword>
<evidence type="ECO:0000313" key="3">
    <source>
        <dbReference type="EMBL" id="KAL3792225.1"/>
    </source>
</evidence>
<protein>
    <recommendedName>
        <fullName evidence="2">Zn(2)-C6 fungal-type domain-containing protein</fullName>
    </recommendedName>
</protein>
<dbReference type="Pfam" id="PF00172">
    <property type="entry name" value="Zn_clus"/>
    <property type="match status" value="1"/>
</dbReference>
<feature type="compositionally biased region" description="Low complexity" evidence="1">
    <location>
        <begin position="195"/>
        <end position="209"/>
    </location>
</feature>
<evidence type="ECO:0000313" key="4">
    <source>
        <dbReference type="Proteomes" id="UP001530400"/>
    </source>
</evidence>
<proteinExistence type="predicted"/>
<dbReference type="AlphaFoldDB" id="A0ABD3Q1S5"/>
<organism evidence="3 4">
    <name type="scientific">Cyclotella atomus</name>
    <dbReference type="NCBI Taxonomy" id="382360"/>
    <lineage>
        <taxon>Eukaryota</taxon>
        <taxon>Sar</taxon>
        <taxon>Stramenopiles</taxon>
        <taxon>Ochrophyta</taxon>
        <taxon>Bacillariophyta</taxon>
        <taxon>Coscinodiscophyceae</taxon>
        <taxon>Thalassiosirophycidae</taxon>
        <taxon>Stephanodiscales</taxon>
        <taxon>Stephanodiscaceae</taxon>
        <taxon>Cyclotella</taxon>
    </lineage>
</organism>
<dbReference type="SUPFAM" id="SSF57701">
    <property type="entry name" value="Zn2/Cys6 DNA-binding domain"/>
    <property type="match status" value="1"/>
</dbReference>
<dbReference type="EMBL" id="JALLPJ020000432">
    <property type="protein sequence ID" value="KAL3792225.1"/>
    <property type="molecule type" value="Genomic_DNA"/>
</dbReference>
<feature type="region of interest" description="Disordered" evidence="1">
    <location>
        <begin position="81"/>
        <end position="124"/>
    </location>
</feature>
<feature type="region of interest" description="Disordered" evidence="1">
    <location>
        <begin position="1"/>
        <end position="22"/>
    </location>
</feature>
<name>A0ABD3Q1S5_9STRA</name>
<dbReference type="InterPro" id="IPR036864">
    <property type="entry name" value="Zn2-C6_fun-type_DNA-bd_sf"/>
</dbReference>
<evidence type="ECO:0000259" key="2">
    <source>
        <dbReference type="PROSITE" id="PS50048"/>
    </source>
</evidence>
<accession>A0ABD3Q1S5</accession>
<dbReference type="Gene3D" id="4.10.240.10">
    <property type="entry name" value="Zn(2)-C6 fungal-type DNA-binding domain"/>
    <property type="match status" value="1"/>
</dbReference>
<comment type="caution">
    <text evidence="3">The sequence shown here is derived from an EMBL/GenBank/DDBJ whole genome shotgun (WGS) entry which is preliminary data.</text>
</comment>
<feature type="domain" description="Zn(2)-C6 fungal-type" evidence="2">
    <location>
        <begin position="28"/>
        <end position="68"/>
    </location>
</feature>
<reference evidence="3 4" key="1">
    <citation type="submission" date="2024-10" db="EMBL/GenBank/DDBJ databases">
        <title>Updated reference genomes for cyclostephanoid diatoms.</title>
        <authorList>
            <person name="Roberts W.R."/>
            <person name="Alverson A.J."/>
        </authorList>
    </citation>
    <scope>NUCLEOTIDE SEQUENCE [LARGE SCALE GENOMIC DNA]</scope>
    <source>
        <strain evidence="3 4">AJA010-31</strain>
    </source>
</reference>
<dbReference type="InterPro" id="IPR001138">
    <property type="entry name" value="Zn2Cys6_DnaBD"/>
</dbReference>
<dbReference type="Proteomes" id="UP001530400">
    <property type="component" value="Unassembled WGS sequence"/>
</dbReference>
<feature type="compositionally biased region" description="Basic and acidic residues" evidence="1">
    <location>
        <begin position="89"/>
        <end position="102"/>
    </location>
</feature>
<gene>
    <name evidence="3" type="ORF">ACHAWO_006044</name>
</gene>
<feature type="region of interest" description="Disordered" evidence="1">
    <location>
        <begin position="195"/>
        <end position="234"/>
    </location>
</feature>
<sequence>MPTVQDEQLDSSSSTPTPPNLSNQLCSSCDGCRARKTKCDGQKPCVACVSRYLKQTKQSKEEVTAEECGCTYSLSKRRGPVPGFKAKRKVEDGELHVKEQEKKKKKKKEKKQNDTNMGNNPGGNQMMDLGPNIPLPLDPSAAALQQQILSGLGAIGLSICTNFAGNTSQFNQGDAMAAASNSAQQQLGFIERLQRQQQEMQRQQQMQNRMSHDQNPNGMYSRDEWNMSGGSSPLPQANDVRTSYSNAKKLNVIVGCEKTKVLELLPLLLSHNPIGMRFRASYTLSFGSMFQLPPILSFTSSVIPKYDAAALQGAQFAELAIGAMVDGQRTQMHELINASILCLQDSVKEPLHPTCRFELARAFFLHSLLRCYKGDMERSFKYRRVAMNTLAKLDNFPKAESLVAAIAFQDTLAYMLYGGSEDSVPDIDYEYPQVSASTGDDQSDTGAISPSKLASSRSHKFWVSSYLDFASDGNSSLRLLDALARAIRSYIDESNFTACISILDAELVSSKDSTLSSEGPTNSGHQMLAKILHVLNKSEESQAQNLLSVLEAVINQPLLLFQGGCTHFLVHKCALLAAELINKLHEEGSEDESVKTLLDEALDTYNAARVIVNAHSVKLPSMLRCSHLPRTDLTSTTGSLIEIEEEEKSDIINVNASAPDIEKECDISDKSFLVFLSGCF</sequence>